<dbReference type="InterPro" id="IPR009936">
    <property type="entry name" value="DUF1468"/>
</dbReference>
<dbReference type="KEGG" id="dpg:DESPIGER_0328"/>
<organism evidence="3 4">
    <name type="scientific">Desulfovibrio piger</name>
    <dbReference type="NCBI Taxonomy" id="901"/>
    <lineage>
        <taxon>Bacteria</taxon>
        <taxon>Pseudomonadati</taxon>
        <taxon>Thermodesulfobacteriota</taxon>
        <taxon>Desulfovibrionia</taxon>
        <taxon>Desulfovibrionales</taxon>
        <taxon>Desulfovibrionaceae</taxon>
        <taxon>Desulfovibrio</taxon>
    </lineage>
</organism>
<reference evidence="4" key="1">
    <citation type="submission" date="2016-10" db="EMBL/GenBank/DDBJ databases">
        <authorList>
            <person name="Wegmann U."/>
        </authorList>
    </citation>
    <scope>NUCLEOTIDE SEQUENCE [LARGE SCALE GENOMIC DNA]</scope>
</reference>
<dbReference type="AlphaFoldDB" id="A0A1K1LBX1"/>
<keyword evidence="1" id="KW-1133">Transmembrane helix</keyword>
<accession>A0A1K1LBX1</accession>
<protein>
    <submittedName>
        <fullName evidence="3">Tricarboxylate transport protein TctB</fullName>
    </submittedName>
</protein>
<gene>
    <name evidence="3" type="ORF">DESPIGER_0328</name>
</gene>
<dbReference type="EMBL" id="LT630450">
    <property type="protein sequence ID" value="SFV72220.1"/>
    <property type="molecule type" value="Genomic_DNA"/>
</dbReference>
<feature type="transmembrane region" description="Helical" evidence="1">
    <location>
        <begin position="7"/>
        <end position="24"/>
    </location>
</feature>
<keyword evidence="4" id="KW-1185">Reference proteome</keyword>
<feature type="transmembrane region" description="Helical" evidence="1">
    <location>
        <begin position="30"/>
        <end position="49"/>
    </location>
</feature>
<feature type="transmembrane region" description="Helical" evidence="1">
    <location>
        <begin position="95"/>
        <end position="112"/>
    </location>
</feature>
<evidence type="ECO:0000259" key="2">
    <source>
        <dbReference type="Pfam" id="PF07331"/>
    </source>
</evidence>
<name>A0A1K1LBX1_9BACT</name>
<feature type="transmembrane region" description="Helical" evidence="1">
    <location>
        <begin position="119"/>
        <end position="138"/>
    </location>
</feature>
<evidence type="ECO:0000313" key="4">
    <source>
        <dbReference type="Proteomes" id="UP000186323"/>
    </source>
</evidence>
<dbReference type="Proteomes" id="UP000186323">
    <property type="component" value="Chromosome I"/>
</dbReference>
<feature type="transmembrane region" description="Helical" evidence="1">
    <location>
        <begin position="69"/>
        <end position="89"/>
    </location>
</feature>
<sequence length="149" mass="16940">MKRSDIGVTALVYAFTLFFLYMTLELPPDAQTYPLCLITGLLVLNTCYLGRCLWQLRRRTGIRNDLPELFAGFQWGQFAFICLGCVVYMLLMHVAGFYVASICYLVGTLAFLRVPRWHIVLTVVVMAALIYAVFTLFLKVPLPVGLLFK</sequence>
<feature type="domain" description="DUF1468" evidence="2">
    <location>
        <begin position="11"/>
        <end position="143"/>
    </location>
</feature>
<dbReference type="RefSeq" id="WP_072332225.1">
    <property type="nucleotide sequence ID" value="NZ_CBCTAE010000009.1"/>
</dbReference>
<evidence type="ECO:0000313" key="3">
    <source>
        <dbReference type="EMBL" id="SFV72220.1"/>
    </source>
</evidence>
<keyword evidence="1" id="KW-0812">Transmembrane</keyword>
<evidence type="ECO:0000256" key="1">
    <source>
        <dbReference type="SAM" id="Phobius"/>
    </source>
</evidence>
<keyword evidence="1" id="KW-0472">Membrane</keyword>
<dbReference type="Pfam" id="PF07331">
    <property type="entry name" value="TctB"/>
    <property type="match status" value="1"/>
</dbReference>
<proteinExistence type="predicted"/>